<dbReference type="Pfam" id="PF01810">
    <property type="entry name" value="LysE"/>
    <property type="match status" value="1"/>
</dbReference>
<keyword evidence="2" id="KW-1003">Cell membrane</keyword>
<dbReference type="EMBL" id="AP014800">
    <property type="protein sequence ID" value="BAQ70418.1"/>
    <property type="molecule type" value="Genomic_DNA"/>
</dbReference>
<keyword evidence="4 6" id="KW-1133">Transmembrane helix</keyword>
<feature type="transmembrane region" description="Helical" evidence="6">
    <location>
        <begin position="187"/>
        <end position="208"/>
    </location>
</feature>
<evidence type="ECO:0000256" key="3">
    <source>
        <dbReference type="ARBA" id="ARBA00022692"/>
    </source>
</evidence>
<feature type="transmembrane region" description="Helical" evidence="6">
    <location>
        <begin position="149"/>
        <end position="175"/>
    </location>
</feature>
<dbReference type="KEGG" id="rsu:NHU_03278"/>
<dbReference type="Proteomes" id="UP000064912">
    <property type="component" value="Chromosome"/>
</dbReference>
<evidence type="ECO:0000313" key="8">
    <source>
        <dbReference type="Proteomes" id="UP000064912"/>
    </source>
</evidence>
<evidence type="ECO:0000256" key="5">
    <source>
        <dbReference type="ARBA" id="ARBA00023136"/>
    </source>
</evidence>
<comment type="subcellular location">
    <subcellularLocation>
        <location evidence="1">Cell membrane</location>
        <topology evidence="1">Multi-pass membrane protein</topology>
    </subcellularLocation>
</comment>
<reference evidence="7 8" key="1">
    <citation type="submission" date="2015-02" db="EMBL/GenBank/DDBJ databases">
        <title>Genome sequene of Rhodovulum sulfidophilum DSM 2351.</title>
        <authorList>
            <person name="Nagao N."/>
        </authorList>
    </citation>
    <scope>NUCLEOTIDE SEQUENCE [LARGE SCALE GENOMIC DNA]</scope>
    <source>
        <strain evidence="7 8">DSM 2351</strain>
    </source>
</reference>
<feature type="transmembrane region" description="Helical" evidence="6">
    <location>
        <begin position="42"/>
        <end position="65"/>
    </location>
</feature>
<dbReference type="PANTHER" id="PTHR30086:SF20">
    <property type="entry name" value="ARGININE EXPORTER PROTEIN ARGO-RELATED"/>
    <property type="match status" value="1"/>
</dbReference>
<evidence type="ECO:0000313" key="7">
    <source>
        <dbReference type="EMBL" id="BAQ70418.1"/>
    </source>
</evidence>
<sequence length="211" mass="21177">MGDTFPTLLTAWAAFATAAISPGPNMVAVVSRALGSGRASALATTAGIATGAFGWALLTTLGLGALFESVPVLLNVLGLLGGAYLGWLGLKGWRAALIGTGGKIAPVPGRGLRADFIHGCVVTGTNPKVALLWASLSTFVGGATTSVPLLLLFAGISAMLATAIYGTYALVFAVSVVRQFHARFSRVAEGVFGTAFGLLGLAMILRAAGGA</sequence>
<accession>A0A0D6B5J5</accession>
<evidence type="ECO:0000256" key="2">
    <source>
        <dbReference type="ARBA" id="ARBA00022475"/>
    </source>
</evidence>
<evidence type="ECO:0000256" key="6">
    <source>
        <dbReference type="SAM" id="Phobius"/>
    </source>
</evidence>
<name>A0A0D6B5J5_RHOSU</name>
<dbReference type="PANTHER" id="PTHR30086">
    <property type="entry name" value="ARGININE EXPORTER PROTEIN ARGO"/>
    <property type="match status" value="1"/>
</dbReference>
<organism evidence="7 8">
    <name type="scientific">Rhodovulum sulfidophilum</name>
    <name type="common">Rhodobacter sulfidophilus</name>
    <dbReference type="NCBI Taxonomy" id="35806"/>
    <lineage>
        <taxon>Bacteria</taxon>
        <taxon>Pseudomonadati</taxon>
        <taxon>Pseudomonadota</taxon>
        <taxon>Alphaproteobacteria</taxon>
        <taxon>Rhodobacterales</taxon>
        <taxon>Paracoccaceae</taxon>
        <taxon>Rhodovulum</taxon>
    </lineage>
</organism>
<feature type="transmembrane region" description="Helical" evidence="6">
    <location>
        <begin position="72"/>
        <end position="90"/>
    </location>
</feature>
<evidence type="ECO:0000256" key="4">
    <source>
        <dbReference type="ARBA" id="ARBA00022989"/>
    </source>
</evidence>
<protein>
    <submittedName>
        <fullName evidence="7">Lysine exporter protein</fullName>
    </submittedName>
</protein>
<keyword evidence="5 6" id="KW-0472">Membrane</keyword>
<gene>
    <name evidence="7" type="ORF">NHU_03278</name>
</gene>
<dbReference type="GO" id="GO:0005886">
    <property type="term" value="C:plasma membrane"/>
    <property type="evidence" value="ECO:0007669"/>
    <property type="project" value="UniProtKB-SubCell"/>
</dbReference>
<dbReference type="PATRIC" id="fig|35806.4.peg.3368"/>
<dbReference type="AlphaFoldDB" id="A0A0D6B5J5"/>
<dbReference type="GO" id="GO:0015171">
    <property type="term" value="F:amino acid transmembrane transporter activity"/>
    <property type="evidence" value="ECO:0007669"/>
    <property type="project" value="TreeGrafter"/>
</dbReference>
<proteinExistence type="predicted"/>
<dbReference type="InterPro" id="IPR001123">
    <property type="entry name" value="LeuE-type"/>
</dbReference>
<evidence type="ECO:0000256" key="1">
    <source>
        <dbReference type="ARBA" id="ARBA00004651"/>
    </source>
</evidence>
<keyword evidence="3 6" id="KW-0812">Transmembrane</keyword>